<feature type="non-terminal residue" evidence="9">
    <location>
        <position position="289"/>
    </location>
</feature>
<dbReference type="InterPro" id="IPR042088">
    <property type="entry name" value="OligoPept_F_C"/>
</dbReference>
<dbReference type="AlphaFoldDB" id="A0A0P9CSR5"/>
<evidence type="ECO:0000313" key="10">
    <source>
        <dbReference type="Proteomes" id="UP000050509"/>
    </source>
</evidence>
<evidence type="ECO:0000256" key="4">
    <source>
        <dbReference type="ARBA" id="ARBA00022833"/>
    </source>
</evidence>
<keyword evidence="5 6" id="KW-0482">Metalloprotease</keyword>
<feature type="domain" description="Oligopeptidase F N-terminal" evidence="8">
    <location>
        <begin position="117"/>
        <end position="186"/>
    </location>
</feature>
<dbReference type="GO" id="GO:0004222">
    <property type="term" value="F:metalloendopeptidase activity"/>
    <property type="evidence" value="ECO:0007669"/>
    <property type="project" value="InterPro"/>
</dbReference>
<dbReference type="InterPro" id="IPR013647">
    <property type="entry name" value="OligopepF_N_dom"/>
</dbReference>
<dbReference type="Pfam" id="PF08439">
    <property type="entry name" value="Peptidase_M3_N"/>
    <property type="match status" value="1"/>
</dbReference>
<comment type="cofactor">
    <cofactor evidence="6">
        <name>Zn(2+)</name>
        <dbReference type="ChEBI" id="CHEBI:29105"/>
    </cofactor>
    <text evidence="6">Binds 1 zinc ion.</text>
</comment>
<evidence type="ECO:0000256" key="1">
    <source>
        <dbReference type="ARBA" id="ARBA00022670"/>
    </source>
</evidence>
<gene>
    <name evidence="9" type="ORF">SE17_34725</name>
</gene>
<sequence length="289" mass="32169">MAEAQKVPTRSELPTEYTWDLSVVYANVDAWDQDVARIEGLLPELTALQGTLAQGAAKLLRALNLRDEIAQILYQLYTYASNLKNSDSTEPTGQALDERAGSLVARIGAALAFIEPEILSIPQETVGGWLKSEPKLAIYGYELEELARQRAHIRSAEVEGILAQFGDVTRAPSEIFEILTNADLKFPEIEDEQGQKIQLSHARYGRLLENQDRRVRRDAFKNYYSGYQGILNTLGTTLAAEVRSHVVGARVRGYPSALAAALEPRDIPPDVYHNLVKTINANLPKPHRY</sequence>
<comment type="caution">
    <text evidence="9">The sequence shown here is derived from an EMBL/GenBank/DDBJ whole genome shotgun (WGS) entry which is preliminary data.</text>
</comment>
<name>A0A0P9CSR5_9CHLR</name>
<dbReference type="GO" id="GO:0006508">
    <property type="term" value="P:proteolysis"/>
    <property type="evidence" value="ECO:0007669"/>
    <property type="project" value="UniProtKB-KW"/>
</dbReference>
<evidence type="ECO:0000256" key="5">
    <source>
        <dbReference type="ARBA" id="ARBA00023049"/>
    </source>
</evidence>
<evidence type="ECO:0000256" key="6">
    <source>
        <dbReference type="RuleBase" id="RU003435"/>
    </source>
</evidence>
<evidence type="ECO:0000259" key="7">
    <source>
        <dbReference type="Pfam" id="PF01432"/>
    </source>
</evidence>
<feature type="domain" description="Peptidase M3A/M3B catalytic" evidence="7">
    <location>
        <begin position="207"/>
        <end position="289"/>
    </location>
</feature>
<comment type="similarity">
    <text evidence="6">Belongs to the peptidase M3 family.</text>
</comment>
<accession>A0A0P9CSR5</accession>
<evidence type="ECO:0000256" key="2">
    <source>
        <dbReference type="ARBA" id="ARBA00022723"/>
    </source>
</evidence>
<evidence type="ECO:0000313" key="9">
    <source>
        <dbReference type="EMBL" id="KPV49062.1"/>
    </source>
</evidence>
<dbReference type="InterPro" id="IPR001567">
    <property type="entry name" value="Pept_M3A_M3B_dom"/>
</dbReference>
<proteinExistence type="inferred from homology"/>
<protein>
    <submittedName>
        <fullName evidence="9">Oligopeptidase PepB</fullName>
    </submittedName>
</protein>
<dbReference type="Proteomes" id="UP000050509">
    <property type="component" value="Unassembled WGS sequence"/>
</dbReference>
<keyword evidence="3 6" id="KW-0378">Hydrolase</keyword>
<dbReference type="Pfam" id="PF01432">
    <property type="entry name" value="Peptidase_M3"/>
    <property type="match status" value="1"/>
</dbReference>
<dbReference type="Gene3D" id="1.20.140.70">
    <property type="entry name" value="Oligopeptidase f, N-terminal domain"/>
    <property type="match status" value="1"/>
</dbReference>
<dbReference type="SUPFAM" id="SSF55486">
    <property type="entry name" value="Metalloproteases ('zincins'), catalytic domain"/>
    <property type="match status" value="1"/>
</dbReference>
<keyword evidence="2 6" id="KW-0479">Metal-binding</keyword>
<evidence type="ECO:0000259" key="8">
    <source>
        <dbReference type="Pfam" id="PF08439"/>
    </source>
</evidence>
<dbReference type="GO" id="GO:0046872">
    <property type="term" value="F:metal ion binding"/>
    <property type="evidence" value="ECO:0007669"/>
    <property type="project" value="UniProtKB-UniRule"/>
</dbReference>
<reference evidence="9 10" key="1">
    <citation type="submission" date="2015-09" db="EMBL/GenBank/DDBJ databases">
        <title>Draft genome sequence of Kouleothrix aurantiaca JCM 19913.</title>
        <authorList>
            <person name="Hemp J."/>
        </authorList>
    </citation>
    <scope>NUCLEOTIDE SEQUENCE [LARGE SCALE GENOMIC DNA]</scope>
    <source>
        <strain evidence="9 10">COM-B</strain>
    </source>
</reference>
<keyword evidence="4 6" id="KW-0862">Zinc</keyword>
<organism evidence="9 10">
    <name type="scientific">Kouleothrix aurantiaca</name>
    <dbReference type="NCBI Taxonomy" id="186479"/>
    <lineage>
        <taxon>Bacteria</taxon>
        <taxon>Bacillati</taxon>
        <taxon>Chloroflexota</taxon>
        <taxon>Chloroflexia</taxon>
        <taxon>Chloroflexales</taxon>
        <taxon>Roseiflexineae</taxon>
        <taxon>Roseiflexaceae</taxon>
        <taxon>Kouleothrix</taxon>
    </lineage>
</organism>
<keyword evidence="10" id="KW-1185">Reference proteome</keyword>
<dbReference type="Gene3D" id="1.10.1370.20">
    <property type="entry name" value="Oligoendopeptidase f, C-terminal domain"/>
    <property type="match status" value="1"/>
</dbReference>
<dbReference type="EMBL" id="LJCR01002225">
    <property type="protein sequence ID" value="KPV49062.1"/>
    <property type="molecule type" value="Genomic_DNA"/>
</dbReference>
<keyword evidence="1 6" id="KW-0645">Protease</keyword>
<evidence type="ECO:0000256" key="3">
    <source>
        <dbReference type="ARBA" id="ARBA00022801"/>
    </source>
</evidence>
<dbReference type="Gene3D" id="1.10.287.830">
    <property type="entry name" value="putative peptidase helix hairpin domain like"/>
    <property type="match status" value="1"/>
</dbReference>